<proteinExistence type="predicted"/>
<comment type="caution">
    <text evidence="1">The sequence shown here is derived from an EMBL/GenBank/DDBJ whole genome shotgun (WGS) entry which is preliminary data.</text>
</comment>
<name>A0A438K3T2_VITVI</name>
<dbReference type="Proteomes" id="UP000288805">
    <property type="component" value="Unassembled WGS sequence"/>
</dbReference>
<dbReference type="EMBL" id="QGNW01000017">
    <property type="protein sequence ID" value="RVX15870.1"/>
    <property type="molecule type" value="Genomic_DNA"/>
</dbReference>
<gene>
    <name evidence="1" type="ORF">CK203_005661</name>
</gene>
<dbReference type="AlphaFoldDB" id="A0A438K3T2"/>
<evidence type="ECO:0000313" key="2">
    <source>
        <dbReference type="Proteomes" id="UP000288805"/>
    </source>
</evidence>
<organism evidence="1 2">
    <name type="scientific">Vitis vinifera</name>
    <name type="common">Grape</name>
    <dbReference type="NCBI Taxonomy" id="29760"/>
    <lineage>
        <taxon>Eukaryota</taxon>
        <taxon>Viridiplantae</taxon>
        <taxon>Streptophyta</taxon>
        <taxon>Embryophyta</taxon>
        <taxon>Tracheophyta</taxon>
        <taxon>Spermatophyta</taxon>
        <taxon>Magnoliopsida</taxon>
        <taxon>eudicotyledons</taxon>
        <taxon>Gunneridae</taxon>
        <taxon>Pentapetalae</taxon>
        <taxon>rosids</taxon>
        <taxon>Vitales</taxon>
        <taxon>Vitaceae</taxon>
        <taxon>Viteae</taxon>
        <taxon>Vitis</taxon>
    </lineage>
</organism>
<protein>
    <submittedName>
        <fullName evidence="1">Uncharacterized protein</fullName>
    </submittedName>
</protein>
<reference evidence="1 2" key="1">
    <citation type="journal article" date="2018" name="PLoS Genet.">
        <title>Population sequencing reveals clonal diversity and ancestral inbreeding in the grapevine cultivar Chardonnay.</title>
        <authorList>
            <person name="Roach M.J."/>
            <person name="Johnson D.L."/>
            <person name="Bohlmann J."/>
            <person name="van Vuuren H.J."/>
            <person name="Jones S.J."/>
            <person name="Pretorius I.S."/>
            <person name="Schmidt S.A."/>
            <person name="Borneman A.R."/>
        </authorList>
    </citation>
    <scope>NUCLEOTIDE SEQUENCE [LARGE SCALE GENOMIC DNA]</scope>
    <source>
        <strain evidence="2">cv. Chardonnay</strain>
        <tissue evidence="1">Leaf</tissue>
    </source>
</reference>
<sequence length="44" mass="4666">MYTMGCCGIREALPLQKMKAKPHAVVQKALKNATGNAPSLPSLP</sequence>
<accession>A0A438K3T2</accession>
<evidence type="ECO:0000313" key="1">
    <source>
        <dbReference type="EMBL" id="RVX15870.1"/>
    </source>
</evidence>